<name>E0S5E9_ENCIT</name>
<dbReference type="RefSeq" id="XP_003072294.1">
    <property type="nucleotide sequence ID" value="XM_003072248.1"/>
</dbReference>
<dbReference type="GeneID" id="9698641"/>
<evidence type="ECO:0000313" key="2">
    <source>
        <dbReference type="EMBL" id="ADM10934.1"/>
    </source>
</evidence>
<dbReference type="VEuPathDB" id="MicrosporidiaDB:Eint_010720"/>
<reference evidence="2 3" key="2">
    <citation type="journal article" date="2012" name="Proc. Natl. Acad. Sci. U.S.A.">
        <title>Gain and loss of multiple functionally related, horizontally transferred genes in the reduced genomes of two microsporidian parasites.</title>
        <authorList>
            <person name="Pombert J.-F."/>
            <person name="Selman M."/>
            <person name="Burki F."/>
            <person name="Bardell F.T."/>
            <person name="Farinelli L."/>
            <person name="Solter L.F."/>
            <person name="Whitman D.W."/>
            <person name="Weiss L.M."/>
            <person name="Corradi N."/>
            <person name="Keeling P.J."/>
        </authorList>
    </citation>
    <scope>NUCLEOTIDE SEQUENCE [LARGE SCALE GENOMIC DNA]</scope>
    <source>
        <strain evidence="2 3">ATCC 50506</strain>
    </source>
</reference>
<sequence>MKLLGLLISAFGAINALKIKALYLSCDYELRPYNAVIDSQCMAFALNGSNIHEAIRYLNAMNIDKAYVLYWNDHDLHQNPMVLHKNGALAPFDRYTNTAKHVLCVEACSCPGPQSRPVVCPENNGASVSSPCPPCGQGNNTTVCDKVVVNPQPVKPLPAPCTPCAPCESSSSEKSESKECMTFPRICKKKCGPRHGRSPKKVEIVKSQKTYTFDIERYKRRGDVVVRVCSQDCKDKFEKFVLTKTGEIRKGKDKKCIPEPLPECLQCPKNLYKLKSGIEAKVCSEVCMYINSKCEIFVLIGDCDFYKVVMNERRRKQSSFHLKKIRGQKLRELIRQGLFGVEFSPLKC</sequence>
<protein>
    <submittedName>
        <fullName evidence="2">Spore wall and anchoring disk complex protein EnP1</fullName>
    </submittedName>
</protein>
<organism evidence="2 3">
    <name type="scientific">Encephalitozoon intestinalis (strain ATCC 50506)</name>
    <name type="common">Microsporidian parasite</name>
    <name type="synonym">Septata intestinalis</name>
    <dbReference type="NCBI Taxonomy" id="876142"/>
    <lineage>
        <taxon>Eukaryota</taxon>
        <taxon>Fungi</taxon>
        <taxon>Fungi incertae sedis</taxon>
        <taxon>Microsporidia</taxon>
        <taxon>Unikaryonidae</taxon>
        <taxon>Encephalitozoon</taxon>
    </lineage>
</organism>
<dbReference type="KEGG" id="ein:Eint_010720"/>
<dbReference type="OrthoDB" id="2191612at2759"/>
<dbReference type="Proteomes" id="UP000002313">
    <property type="component" value="Chromosome I"/>
</dbReference>
<dbReference type="HOGENOM" id="CLU_715897_0_0_1"/>
<feature type="signal peptide" evidence="1">
    <location>
        <begin position="1"/>
        <end position="16"/>
    </location>
</feature>
<reference evidence="2 3" key="1">
    <citation type="journal article" date="2010" name="Nat. Commun.">
        <title>The complete sequence of the smallest known nuclear genome from the microsporidian Encephalitozoon intestinalis.</title>
        <authorList>
            <person name="Corradi N."/>
            <person name="Pombert J.-F."/>
            <person name="Farinelli L."/>
            <person name="Didier E.S."/>
            <person name="Keeling P.J."/>
        </authorList>
    </citation>
    <scope>NUCLEOTIDE SEQUENCE [LARGE SCALE GENOMIC DNA]</scope>
    <source>
        <strain evidence="2 3">ATCC 50506</strain>
    </source>
</reference>
<dbReference type="AlphaFoldDB" id="E0S5E9"/>
<proteinExistence type="predicted"/>
<evidence type="ECO:0000313" key="3">
    <source>
        <dbReference type="Proteomes" id="UP000002313"/>
    </source>
</evidence>
<evidence type="ECO:0000256" key="1">
    <source>
        <dbReference type="SAM" id="SignalP"/>
    </source>
</evidence>
<gene>
    <name evidence="2" type="ORF">Eint_010720</name>
</gene>
<keyword evidence="3" id="KW-1185">Reference proteome</keyword>
<feature type="chain" id="PRO_5003139980" evidence="1">
    <location>
        <begin position="17"/>
        <end position="348"/>
    </location>
</feature>
<keyword evidence="1" id="KW-0732">Signal</keyword>
<accession>E0S5E9</accession>
<dbReference type="EMBL" id="CP001942">
    <property type="protein sequence ID" value="ADM10934.1"/>
    <property type="molecule type" value="Genomic_DNA"/>
</dbReference>